<evidence type="ECO:0000313" key="3">
    <source>
        <dbReference type="Proteomes" id="UP000316759"/>
    </source>
</evidence>
<dbReference type="OrthoDB" id="10521172at2759"/>
<sequence>MNTKQFHGELNKSSPDSSLSDIKTKGESVGGEDTNAGDGDCTEIKRRSLDSVRIRNLFQELLTVARDMNEKFLDQTVDSMKISLQYAVEGHLDRLSSALLDKTRPFSANQSQVYSDITKGCLSRVHDSIPSDLTKMITKNLIPELEAKVS</sequence>
<protein>
    <submittedName>
        <fullName evidence="2">Uncharacterized protein</fullName>
    </submittedName>
</protein>
<reference evidence="2 3" key="1">
    <citation type="submission" date="2019-04" db="EMBL/GenBank/DDBJ databases">
        <title>Annotation for the trematode Fasciola gigantica.</title>
        <authorList>
            <person name="Choi Y.-J."/>
        </authorList>
    </citation>
    <scope>NUCLEOTIDE SEQUENCE [LARGE SCALE GENOMIC DNA]</scope>
    <source>
        <strain evidence="2">Uganda_cow_1</strain>
    </source>
</reference>
<evidence type="ECO:0000256" key="1">
    <source>
        <dbReference type="SAM" id="MobiDB-lite"/>
    </source>
</evidence>
<feature type="compositionally biased region" description="Polar residues" evidence="1">
    <location>
        <begin position="11"/>
        <end position="21"/>
    </location>
</feature>
<keyword evidence="3" id="KW-1185">Reference proteome</keyword>
<evidence type="ECO:0000313" key="2">
    <source>
        <dbReference type="EMBL" id="TPP65305.1"/>
    </source>
</evidence>
<feature type="region of interest" description="Disordered" evidence="1">
    <location>
        <begin position="1"/>
        <end position="42"/>
    </location>
</feature>
<dbReference type="Proteomes" id="UP000316759">
    <property type="component" value="Unassembled WGS sequence"/>
</dbReference>
<dbReference type="EMBL" id="SUNJ01003385">
    <property type="protein sequence ID" value="TPP65305.1"/>
    <property type="molecule type" value="Genomic_DNA"/>
</dbReference>
<proteinExistence type="predicted"/>
<accession>A0A504YXR0</accession>
<feature type="compositionally biased region" description="Basic and acidic residues" evidence="1">
    <location>
        <begin position="1"/>
        <end position="10"/>
    </location>
</feature>
<name>A0A504YXR0_FASGI</name>
<gene>
    <name evidence="2" type="ORF">FGIG_02335</name>
</gene>
<dbReference type="AlphaFoldDB" id="A0A504YXR0"/>
<comment type="caution">
    <text evidence="2">The sequence shown here is derived from an EMBL/GenBank/DDBJ whole genome shotgun (WGS) entry which is preliminary data.</text>
</comment>
<organism evidence="2 3">
    <name type="scientific">Fasciola gigantica</name>
    <name type="common">Giant liver fluke</name>
    <dbReference type="NCBI Taxonomy" id="46835"/>
    <lineage>
        <taxon>Eukaryota</taxon>
        <taxon>Metazoa</taxon>
        <taxon>Spiralia</taxon>
        <taxon>Lophotrochozoa</taxon>
        <taxon>Platyhelminthes</taxon>
        <taxon>Trematoda</taxon>
        <taxon>Digenea</taxon>
        <taxon>Plagiorchiida</taxon>
        <taxon>Echinostomata</taxon>
        <taxon>Echinostomatoidea</taxon>
        <taxon>Fasciolidae</taxon>
        <taxon>Fasciola</taxon>
    </lineage>
</organism>